<dbReference type="InterPro" id="IPR033479">
    <property type="entry name" value="dCache_1"/>
</dbReference>
<evidence type="ECO:0000256" key="6">
    <source>
        <dbReference type="ARBA" id="ARBA00022679"/>
    </source>
</evidence>
<comment type="subcellular location">
    <subcellularLocation>
        <location evidence="2">Cell membrane</location>
        <topology evidence="2">Multi-pass membrane protein</topology>
    </subcellularLocation>
</comment>
<keyword evidence="8" id="KW-0547">Nucleotide-binding</keyword>
<dbReference type="InterPro" id="IPR003594">
    <property type="entry name" value="HATPase_dom"/>
</dbReference>
<name>A0ABS8QBC3_9BURK</name>
<evidence type="ECO:0000256" key="2">
    <source>
        <dbReference type="ARBA" id="ARBA00004651"/>
    </source>
</evidence>
<keyword evidence="9" id="KW-0418">Kinase</keyword>
<feature type="transmembrane region" description="Helical" evidence="15">
    <location>
        <begin position="306"/>
        <end position="329"/>
    </location>
</feature>
<keyword evidence="12" id="KW-0902">Two-component regulatory system</keyword>
<dbReference type="PROSITE" id="PS50885">
    <property type="entry name" value="HAMP"/>
    <property type="match status" value="1"/>
</dbReference>
<dbReference type="PROSITE" id="PS50112">
    <property type="entry name" value="PAS"/>
    <property type="match status" value="1"/>
</dbReference>
<evidence type="ECO:0000256" key="11">
    <source>
        <dbReference type="ARBA" id="ARBA00022989"/>
    </source>
</evidence>
<dbReference type="Pfam" id="PF02518">
    <property type="entry name" value="HATPase_c"/>
    <property type="match status" value="1"/>
</dbReference>
<dbReference type="InterPro" id="IPR003660">
    <property type="entry name" value="HAMP_dom"/>
</dbReference>
<keyword evidence="11 15" id="KW-1133">Transmembrane helix</keyword>
<dbReference type="SUPFAM" id="SSF55874">
    <property type="entry name" value="ATPase domain of HSP90 chaperone/DNA topoisomerase II/histidine kinase"/>
    <property type="match status" value="1"/>
</dbReference>
<dbReference type="Proteomes" id="UP001179361">
    <property type="component" value="Unassembled WGS sequence"/>
</dbReference>
<keyword evidence="13 15" id="KW-0472">Membrane</keyword>
<keyword evidence="14" id="KW-0175">Coiled coil</keyword>
<dbReference type="InterPro" id="IPR035965">
    <property type="entry name" value="PAS-like_dom_sf"/>
</dbReference>
<feature type="domain" description="HAMP" evidence="18">
    <location>
        <begin position="327"/>
        <end position="380"/>
    </location>
</feature>
<dbReference type="InterPro" id="IPR004358">
    <property type="entry name" value="Sig_transdc_His_kin-like_C"/>
</dbReference>
<keyword evidence="6" id="KW-0808">Transferase</keyword>
<feature type="domain" description="PAS" evidence="17">
    <location>
        <begin position="410"/>
        <end position="457"/>
    </location>
</feature>
<dbReference type="InterPro" id="IPR003661">
    <property type="entry name" value="HisK_dim/P_dom"/>
</dbReference>
<dbReference type="SMART" id="SM00388">
    <property type="entry name" value="HisKA"/>
    <property type="match status" value="1"/>
</dbReference>
<dbReference type="PANTHER" id="PTHR42878:SF7">
    <property type="entry name" value="SENSOR HISTIDINE KINASE GLRK"/>
    <property type="match status" value="1"/>
</dbReference>
<evidence type="ECO:0000256" key="14">
    <source>
        <dbReference type="SAM" id="Coils"/>
    </source>
</evidence>
<dbReference type="CDD" id="cd18774">
    <property type="entry name" value="PDC2_HK_sensor"/>
    <property type="match status" value="1"/>
</dbReference>
<dbReference type="SUPFAM" id="SSF158472">
    <property type="entry name" value="HAMP domain-like"/>
    <property type="match status" value="1"/>
</dbReference>
<evidence type="ECO:0000256" key="8">
    <source>
        <dbReference type="ARBA" id="ARBA00022741"/>
    </source>
</evidence>
<keyword evidence="20" id="KW-1185">Reference proteome</keyword>
<evidence type="ECO:0000256" key="1">
    <source>
        <dbReference type="ARBA" id="ARBA00000085"/>
    </source>
</evidence>
<dbReference type="CDD" id="cd00130">
    <property type="entry name" value="PAS"/>
    <property type="match status" value="1"/>
</dbReference>
<organism evidence="19 20">
    <name type="scientific">Massilia phyllostachyos</name>
    <dbReference type="NCBI Taxonomy" id="2898585"/>
    <lineage>
        <taxon>Bacteria</taxon>
        <taxon>Pseudomonadati</taxon>
        <taxon>Pseudomonadota</taxon>
        <taxon>Betaproteobacteria</taxon>
        <taxon>Burkholderiales</taxon>
        <taxon>Oxalobacteraceae</taxon>
        <taxon>Telluria group</taxon>
        <taxon>Massilia</taxon>
    </lineage>
</organism>
<protein>
    <recommendedName>
        <fullName evidence="3">histidine kinase</fullName>
        <ecNumber evidence="3">2.7.13.3</ecNumber>
    </recommendedName>
</protein>
<dbReference type="Gene3D" id="3.30.450.20">
    <property type="entry name" value="PAS domain"/>
    <property type="match status" value="2"/>
</dbReference>
<dbReference type="InterPro" id="IPR036890">
    <property type="entry name" value="HATPase_C_sf"/>
</dbReference>
<keyword evidence="10 19" id="KW-0067">ATP-binding</keyword>
<gene>
    <name evidence="19" type="ORF">LQ564_22415</name>
</gene>
<dbReference type="InterPro" id="IPR050351">
    <property type="entry name" value="BphY/WalK/GraS-like"/>
</dbReference>
<keyword evidence="5" id="KW-0597">Phosphoprotein</keyword>
<dbReference type="EMBL" id="JAJNOC010000010">
    <property type="protein sequence ID" value="MCD2519060.1"/>
    <property type="molecule type" value="Genomic_DNA"/>
</dbReference>
<dbReference type="Gene3D" id="1.10.287.130">
    <property type="match status" value="1"/>
</dbReference>
<comment type="catalytic activity">
    <reaction evidence="1">
        <text>ATP + protein L-histidine = ADP + protein N-phospho-L-histidine.</text>
        <dbReference type="EC" id="2.7.13.3"/>
    </reaction>
</comment>
<dbReference type="NCBIfam" id="TIGR00229">
    <property type="entry name" value="sensory_box"/>
    <property type="match status" value="1"/>
</dbReference>
<dbReference type="InterPro" id="IPR005467">
    <property type="entry name" value="His_kinase_dom"/>
</dbReference>
<evidence type="ECO:0000259" key="16">
    <source>
        <dbReference type="PROSITE" id="PS50109"/>
    </source>
</evidence>
<proteinExistence type="predicted"/>
<sequence>MTTIKTSLKGFLPSGLSGYMALASSILSIILTVVLVALVHRQATEHFKENIGNGLGELAQQTADKLDRGMYERYREIRLVAKRLAELDPVAEKDRRRRMLDDAVETYGYYSWLGFAGLDGTVHAAARGLLEGANVAQRPWFSNALKNIHIGDVHEAVKLAKLLPSDDGQPLRFVDVAFPVLGAGGSPAGVLGAHLSWQWARDVERSVILPIQASRQVQALIASSDGTVLLGPPELLGEKLDLRALEQARNDKGVGYHLETWPDGKDYLVGYSQTRGYADYPGLGWTVLLRQEAVNAYAPVRKLSQYALWTGVSLAVLFSLAGGLVANWITQPIKQLQQDADRIRQGEAATITPTGRSYDEVQSLSGALNTLLDDLLRRSRQLESLNQNLEQRVDERTRELAGALARVAQTAQRIQTIVESAQDAFIGMDRSGIVTDWNSQAELMLGWTRDEAVGRSLGALALPRRFQAGFERALQDYRNTGVARDLSGRIERTLVDRHGNELPVELSIGSAGQGERGFFSLFVRDIAQRKRVDEMKNELVATVSHELRTPLTSMRASLSLLQSGAAGHLDSEAQELVGIAHRHCERLVRLVSDMLDIEKVASGKVAVQPRPERFLPVVLDALAAIRVQAADAGVALAPHWSPELEGLVVEVDRDRITQVLLNLLSNAVKFAPRGSSVDVNLENGGDQVRISVADRGAGIPEAFRDRIFQRFAQADPGANQKTSTGLGLAISRQIVVEHGGQLGFEDRFGGGTVFHVDLPLTQATLTVA</sequence>
<dbReference type="SUPFAM" id="SSF55785">
    <property type="entry name" value="PYP-like sensor domain (PAS domain)"/>
    <property type="match status" value="1"/>
</dbReference>
<feature type="transmembrane region" description="Helical" evidence="15">
    <location>
        <begin position="20"/>
        <end position="39"/>
    </location>
</feature>
<dbReference type="InterPro" id="IPR013767">
    <property type="entry name" value="PAS_fold"/>
</dbReference>
<dbReference type="Pfam" id="PF02743">
    <property type="entry name" value="dCache_1"/>
    <property type="match status" value="1"/>
</dbReference>
<evidence type="ECO:0000256" key="10">
    <source>
        <dbReference type="ARBA" id="ARBA00022840"/>
    </source>
</evidence>
<dbReference type="InterPro" id="IPR000014">
    <property type="entry name" value="PAS"/>
</dbReference>
<dbReference type="InterPro" id="IPR036097">
    <property type="entry name" value="HisK_dim/P_sf"/>
</dbReference>
<dbReference type="Pfam" id="PF00989">
    <property type="entry name" value="PAS"/>
    <property type="match status" value="1"/>
</dbReference>
<dbReference type="RefSeq" id="WP_231060335.1">
    <property type="nucleotide sequence ID" value="NZ_JAJNOC010000010.1"/>
</dbReference>
<dbReference type="SMART" id="SM00387">
    <property type="entry name" value="HATPase_c"/>
    <property type="match status" value="1"/>
</dbReference>
<accession>A0ABS8QBC3</accession>
<keyword evidence="7 15" id="KW-0812">Transmembrane</keyword>
<dbReference type="SUPFAM" id="SSF47384">
    <property type="entry name" value="Homodimeric domain of signal transducing histidine kinase"/>
    <property type="match status" value="1"/>
</dbReference>
<feature type="coiled-coil region" evidence="14">
    <location>
        <begin position="372"/>
        <end position="406"/>
    </location>
</feature>
<keyword evidence="4" id="KW-1003">Cell membrane</keyword>
<dbReference type="PROSITE" id="PS50109">
    <property type="entry name" value="HIS_KIN"/>
    <property type="match status" value="1"/>
</dbReference>
<evidence type="ECO:0000256" key="15">
    <source>
        <dbReference type="SAM" id="Phobius"/>
    </source>
</evidence>
<dbReference type="SMART" id="SM00091">
    <property type="entry name" value="PAS"/>
    <property type="match status" value="1"/>
</dbReference>
<dbReference type="PANTHER" id="PTHR42878">
    <property type="entry name" value="TWO-COMPONENT HISTIDINE KINASE"/>
    <property type="match status" value="1"/>
</dbReference>
<evidence type="ECO:0000256" key="9">
    <source>
        <dbReference type="ARBA" id="ARBA00022777"/>
    </source>
</evidence>
<evidence type="ECO:0000256" key="3">
    <source>
        <dbReference type="ARBA" id="ARBA00012438"/>
    </source>
</evidence>
<evidence type="ECO:0000259" key="18">
    <source>
        <dbReference type="PROSITE" id="PS50885"/>
    </source>
</evidence>
<dbReference type="Gene3D" id="6.10.340.10">
    <property type="match status" value="1"/>
</dbReference>
<dbReference type="PRINTS" id="PR00344">
    <property type="entry name" value="BCTRLSENSOR"/>
</dbReference>
<evidence type="ECO:0000313" key="19">
    <source>
        <dbReference type="EMBL" id="MCD2519060.1"/>
    </source>
</evidence>
<evidence type="ECO:0000313" key="20">
    <source>
        <dbReference type="Proteomes" id="UP001179361"/>
    </source>
</evidence>
<reference evidence="19" key="1">
    <citation type="submission" date="2021-11" db="EMBL/GenBank/DDBJ databases">
        <title>The complete genome of Massilia sp sp. G4R7.</title>
        <authorList>
            <person name="Liu L."/>
            <person name="Yue J."/>
            <person name="Yuan J."/>
            <person name="Yang F."/>
            <person name="Li L."/>
        </authorList>
    </citation>
    <scope>NUCLEOTIDE SEQUENCE</scope>
    <source>
        <strain evidence="19">G4R7</strain>
    </source>
</reference>
<dbReference type="Gene3D" id="3.30.565.10">
    <property type="entry name" value="Histidine kinase-like ATPase, C-terminal domain"/>
    <property type="match status" value="1"/>
</dbReference>
<evidence type="ECO:0000256" key="7">
    <source>
        <dbReference type="ARBA" id="ARBA00022692"/>
    </source>
</evidence>
<evidence type="ECO:0000256" key="5">
    <source>
        <dbReference type="ARBA" id="ARBA00022553"/>
    </source>
</evidence>
<dbReference type="Pfam" id="PF00512">
    <property type="entry name" value="HisKA"/>
    <property type="match status" value="1"/>
</dbReference>
<evidence type="ECO:0000259" key="17">
    <source>
        <dbReference type="PROSITE" id="PS50112"/>
    </source>
</evidence>
<evidence type="ECO:0000256" key="12">
    <source>
        <dbReference type="ARBA" id="ARBA00023012"/>
    </source>
</evidence>
<dbReference type="GO" id="GO:0005524">
    <property type="term" value="F:ATP binding"/>
    <property type="evidence" value="ECO:0007669"/>
    <property type="project" value="UniProtKB-KW"/>
</dbReference>
<comment type="caution">
    <text evidence="19">The sequence shown here is derived from an EMBL/GenBank/DDBJ whole genome shotgun (WGS) entry which is preliminary data.</text>
</comment>
<feature type="domain" description="Histidine kinase" evidence="16">
    <location>
        <begin position="542"/>
        <end position="762"/>
    </location>
</feature>
<evidence type="ECO:0000256" key="13">
    <source>
        <dbReference type="ARBA" id="ARBA00023136"/>
    </source>
</evidence>
<dbReference type="CDD" id="cd00082">
    <property type="entry name" value="HisKA"/>
    <property type="match status" value="1"/>
</dbReference>
<dbReference type="EC" id="2.7.13.3" evidence="3"/>
<evidence type="ECO:0000256" key="4">
    <source>
        <dbReference type="ARBA" id="ARBA00022475"/>
    </source>
</evidence>